<proteinExistence type="predicted"/>
<evidence type="ECO:0000313" key="6">
    <source>
        <dbReference type="EMBL" id="ALN81227.1"/>
    </source>
</evidence>
<dbReference type="EMBL" id="CP011129">
    <property type="protein sequence ID" value="ALN81227.1"/>
    <property type="molecule type" value="Genomic_DNA"/>
</dbReference>
<reference evidence="6 7" key="1">
    <citation type="journal article" date="2015" name="BMC Genomics">
        <title>Comparative genomics and metabolic profiling of the genus Lysobacter.</title>
        <authorList>
            <person name="de Bruijn I."/>
            <person name="Cheng X."/>
            <person name="de Jager V."/>
            <person name="Exposito R.G."/>
            <person name="Watrous J."/>
            <person name="Patel N."/>
            <person name="Postma J."/>
            <person name="Dorrestein P.C."/>
            <person name="Kobayashi D."/>
            <person name="Raaijmakers J.M."/>
        </authorList>
    </citation>
    <scope>NUCLEOTIDE SEQUENCE [LARGE SCALE GENOMIC DNA]</scope>
    <source>
        <strain evidence="6 7">76</strain>
    </source>
</reference>
<dbReference type="PROSITE" id="PS01076">
    <property type="entry name" value="ACETATE_KINASE_2"/>
    <property type="match status" value="1"/>
</dbReference>
<feature type="region of interest" description="Disordered" evidence="5">
    <location>
        <begin position="22"/>
        <end position="45"/>
    </location>
</feature>
<dbReference type="GO" id="GO:0005524">
    <property type="term" value="F:ATP binding"/>
    <property type="evidence" value="ECO:0007669"/>
    <property type="project" value="UniProtKB-KW"/>
</dbReference>
<dbReference type="GO" id="GO:0016301">
    <property type="term" value="F:kinase activity"/>
    <property type="evidence" value="ECO:0007669"/>
    <property type="project" value="UniProtKB-KW"/>
</dbReference>
<keyword evidence="7" id="KW-1185">Reference proteome</keyword>
<evidence type="ECO:0000313" key="7">
    <source>
        <dbReference type="Proteomes" id="UP000060787"/>
    </source>
</evidence>
<evidence type="ECO:0000256" key="3">
    <source>
        <dbReference type="ARBA" id="ARBA00022777"/>
    </source>
</evidence>
<evidence type="ECO:0000256" key="5">
    <source>
        <dbReference type="SAM" id="MobiDB-lite"/>
    </source>
</evidence>
<sequence length="311" mass="34726">MKNCVLAVVLAACAACNGPDEGAVSEHKGSGESAAAQRGGPADTTPVEVFETKHYAIATTATSEQTQAIGAAVESLHRAYSAFFAKALAAQGEPGRLQLRLYRDRGEFVAHNRSMPWAEAYYRAPICHAYYSGGGQNPYHWMVHEATHQLNHEVAGFKNQRWMNEGLATYFGASRIENGVLHPGSIDATAYPIWWLDRIPLSGDLGRDIEQRRWIPLRDLLADTGPEIGRYLNLYYVEYWSLSHFLFHYRDGQYAQGYRAVIREGGSVEAFERRIGPIERVQQEWYGYLRDRQAEAAAPPKTDAWFVPAGG</sequence>
<keyword evidence="1" id="KW-0808">Transferase</keyword>
<dbReference type="PATRIC" id="fig|84531.8.peg.3107"/>
<dbReference type="STRING" id="84531.LA76x_3099"/>
<keyword evidence="2" id="KW-0547">Nucleotide-binding</keyword>
<keyword evidence="4" id="KW-0067">ATP-binding</keyword>
<dbReference type="KEGG" id="lab:LA76x_3099"/>
<name>A0A0S2FCG4_LYSAN</name>
<evidence type="ECO:0000256" key="2">
    <source>
        <dbReference type="ARBA" id="ARBA00022741"/>
    </source>
</evidence>
<organism evidence="6 7">
    <name type="scientific">Lysobacter antibioticus</name>
    <dbReference type="NCBI Taxonomy" id="84531"/>
    <lineage>
        <taxon>Bacteria</taxon>
        <taxon>Pseudomonadati</taxon>
        <taxon>Pseudomonadota</taxon>
        <taxon>Gammaproteobacteria</taxon>
        <taxon>Lysobacterales</taxon>
        <taxon>Lysobacteraceae</taxon>
        <taxon>Lysobacter</taxon>
    </lineage>
</organism>
<keyword evidence="3" id="KW-0418">Kinase</keyword>
<evidence type="ECO:0000256" key="1">
    <source>
        <dbReference type="ARBA" id="ARBA00022679"/>
    </source>
</evidence>
<dbReference type="AlphaFoldDB" id="A0A0S2FCG4"/>
<dbReference type="GO" id="GO:0016774">
    <property type="term" value="F:phosphotransferase activity, carboxyl group as acceptor"/>
    <property type="evidence" value="ECO:0007669"/>
    <property type="project" value="InterPro"/>
</dbReference>
<protein>
    <submittedName>
        <fullName evidence="6">Peptidase MA superfamily protein</fullName>
    </submittedName>
</protein>
<accession>A0A0S2FCG4</accession>
<dbReference type="Proteomes" id="UP000060787">
    <property type="component" value="Chromosome"/>
</dbReference>
<evidence type="ECO:0000256" key="4">
    <source>
        <dbReference type="ARBA" id="ARBA00022840"/>
    </source>
</evidence>
<dbReference type="InterPro" id="IPR023865">
    <property type="entry name" value="Aliphatic_acid_kinase_CS"/>
</dbReference>
<gene>
    <name evidence="6" type="ORF">LA76x_3099</name>
</gene>